<dbReference type="AlphaFoldDB" id="A0A4U9HWA1"/>
<reference evidence="1 2" key="1">
    <citation type="submission" date="2019-05" db="EMBL/GenBank/DDBJ databases">
        <authorList>
            <consortium name="Pathogen Informatics"/>
        </authorList>
    </citation>
    <scope>NUCLEOTIDE SEQUENCE [LARGE SCALE GENOMIC DNA]</scope>
    <source>
        <strain evidence="1 2">NCTC13032</strain>
    </source>
</reference>
<dbReference type="EMBL" id="LR590464">
    <property type="protein sequence ID" value="VTP67861.1"/>
    <property type="molecule type" value="Genomic_DNA"/>
</dbReference>
<proteinExistence type="predicted"/>
<dbReference type="Proteomes" id="UP000310719">
    <property type="component" value="Chromosome"/>
</dbReference>
<organism evidence="1 2">
    <name type="scientific">Leclercia adecarboxylata</name>
    <dbReference type="NCBI Taxonomy" id="83655"/>
    <lineage>
        <taxon>Bacteria</taxon>
        <taxon>Pseudomonadati</taxon>
        <taxon>Pseudomonadota</taxon>
        <taxon>Gammaproteobacteria</taxon>
        <taxon>Enterobacterales</taxon>
        <taxon>Enterobacteriaceae</taxon>
        <taxon>Leclercia</taxon>
    </lineage>
</organism>
<evidence type="ECO:0000313" key="2">
    <source>
        <dbReference type="Proteomes" id="UP000310719"/>
    </source>
</evidence>
<gene>
    <name evidence="1" type="ORF">NCTC13032_03264</name>
</gene>
<name>A0A4U9HWA1_9ENTR</name>
<evidence type="ECO:0000313" key="1">
    <source>
        <dbReference type="EMBL" id="VTP67861.1"/>
    </source>
</evidence>
<accession>A0A4U9HWA1</accession>
<sequence length="57" mass="6256">MPKGGDTADDVMNVTDPVSGITFQIALYRQYRQVRYEVGVAWGVASVQPEHSTIIMG</sequence>
<protein>
    <submittedName>
        <fullName evidence="1">Uncharacterized protein</fullName>
    </submittedName>
</protein>